<sequence length="208" mass="22891">MAGAIAIISGLCGVRCRRKSSSSTPPTSKSNKKEPFPPPSTTTIMTTPSSSSSSQTVESHKNEVREKDDNQLPLPPSKVVKRAMRTYSFKGMTKSTSDRNIATSLSMKVTRSLSMARSSREHNKEESKNNIHGGKKAGKLKMDHQDSIWMKTIILGEKCKVPDEEEEAVIYEGKGKKISAYHPRTASSLSISRQCSFIDQEAIISIKT</sequence>
<evidence type="ECO:0000313" key="2">
    <source>
        <dbReference type="EMBL" id="PON71707.1"/>
    </source>
</evidence>
<organism evidence="2 3">
    <name type="scientific">Parasponia andersonii</name>
    <name type="common">Sponia andersonii</name>
    <dbReference type="NCBI Taxonomy" id="3476"/>
    <lineage>
        <taxon>Eukaryota</taxon>
        <taxon>Viridiplantae</taxon>
        <taxon>Streptophyta</taxon>
        <taxon>Embryophyta</taxon>
        <taxon>Tracheophyta</taxon>
        <taxon>Spermatophyta</taxon>
        <taxon>Magnoliopsida</taxon>
        <taxon>eudicotyledons</taxon>
        <taxon>Gunneridae</taxon>
        <taxon>Pentapetalae</taxon>
        <taxon>rosids</taxon>
        <taxon>fabids</taxon>
        <taxon>Rosales</taxon>
        <taxon>Cannabaceae</taxon>
        <taxon>Parasponia</taxon>
    </lineage>
</organism>
<feature type="region of interest" description="Disordered" evidence="1">
    <location>
        <begin position="111"/>
        <end position="141"/>
    </location>
</feature>
<dbReference type="Proteomes" id="UP000237105">
    <property type="component" value="Unassembled WGS sequence"/>
</dbReference>
<feature type="compositionally biased region" description="Low complexity" evidence="1">
    <location>
        <begin position="41"/>
        <end position="54"/>
    </location>
</feature>
<comment type="caution">
    <text evidence="2">The sequence shown here is derived from an EMBL/GenBank/DDBJ whole genome shotgun (WGS) entry which is preliminary data.</text>
</comment>
<dbReference type="OrthoDB" id="1161687at2759"/>
<protein>
    <submittedName>
        <fullName evidence="2">Uncharacterized protein</fullName>
    </submittedName>
</protein>
<proteinExistence type="predicted"/>
<accession>A0A2P5DEK2</accession>
<dbReference type="PANTHER" id="PTHR36801">
    <property type="entry name" value="OS06G0150200 PROTEIN"/>
    <property type="match status" value="1"/>
</dbReference>
<keyword evidence="3" id="KW-1185">Reference proteome</keyword>
<feature type="compositionally biased region" description="Basic and acidic residues" evidence="1">
    <location>
        <begin position="118"/>
        <end position="129"/>
    </location>
</feature>
<feature type="region of interest" description="Disordered" evidence="1">
    <location>
        <begin position="15"/>
        <end position="75"/>
    </location>
</feature>
<gene>
    <name evidence="2" type="ORF">PanWU01x14_071620</name>
</gene>
<dbReference type="EMBL" id="JXTB01000043">
    <property type="protein sequence ID" value="PON71707.1"/>
    <property type="molecule type" value="Genomic_DNA"/>
</dbReference>
<reference evidence="3" key="1">
    <citation type="submission" date="2016-06" db="EMBL/GenBank/DDBJ databases">
        <title>Parallel loss of symbiosis genes in relatives of nitrogen-fixing non-legume Parasponia.</title>
        <authorList>
            <person name="Van Velzen R."/>
            <person name="Holmer R."/>
            <person name="Bu F."/>
            <person name="Rutten L."/>
            <person name="Van Zeijl A."/>
            <person name="Liu W."/>
            <person name="Santuari L."/>
            <person name="Cao Q."/>
            <person name="Sharma T."/>
            <person name="Shen D."/>
            <person name="Roswanjaya Y."/>
            <person name="Wardhani T."/>
            <person name="Kalhor M.S."/>
            <person name="Jansen J."/>
            <person name="Van den Hoogen J."/>
            <person name="Gungor B."/>
            <person name="Hartog M."/>
            <person name="Hontelez J."/>
            <person name="Verver J."/>
            <person name="Yang W.-C."/>
            <person name="Schijlen E."/>
            <person name="Repin R."/>
            <person name="Schilthuizen M."/>
            <person name="Schranz E."/>
            <person name="Heidstra R."/>
            <person name="Miyata K."/>
            <person name="Fedorova E."/>
            <person name="Kohlen W."/>
            <person name="Bisseling T."/>
            <person name="Smit S."/>
            <person name="Geurts R."/>
        </authorList>
    </citation>
    <scope>NUCLEOTIDE SEQUENCE [LARGE SCALE GENOMIC DNA]</scope>
    <source>
        <strain evidence="3">cv. WU1-14</strain>
    </source>
</reference>
<evidence type="ECO:0000313" key="3">
    <source>
        <dbReference type="Proteomes" id="UP000237105"/>
    </source>
</evidence>
<dbReference type="AlphaFoldDB" id="A0A2P5DEK2"/>
<dbReference type="PANTHER" id="PTHR36801:SF3">
    <property type="entry name" value="OS06G0150300 PROTEIN"/>
    <property type="match status" value="1"/>
</dbReference>
<evidence type="ECO:0000256" key="1">
    <source>
        <dbReference type="SAM" id="MobiDB-lite"/>
    </source>
</evidence>
<feature type="compositionally biased region" description="Basic and acidic residues" evidence="1">
    <location>
        <begin position="58"/>
        <end position="70"/>
    </location>
</feature>
<name>A0A2P5DEK2_PARAD</name>